<dbReference type="OrthoDB" id="1739513at2759"/>
<reference evidence="1" key="1">
    <citation type="submission" date="2018-05" db="EMBL/GenBank/DDBJ databases">
        <title>Draft genome of Mucuna pruriens seed.</title>
        <authorList>
            <person name="Nnadi N.E."/>
            <person name="Vos R."/>
            <person name="Hasami M.H."/>
            <person name="Devisetty U.K."/>
            <person name="Aguiy J.C."/>
        </authorList>
    </citation>
    <scope>NUCLEOTIDE SEQUENCE [LARGE SCALE GENOMIC DNA]</scope>
    <source>
        <strain evidence="1">JCA_2017</strain>
    </source>
</reference>
<accession>A0A371HAI9</accession>
<evidence type="ECO:0000313" key="1">
    <source>
        <dbReference type="EMBL" id="RDX99817.1"/>
    </source>
</evidence>
<keyword evidence="2" id="KW-1185">Reference proteome</keyword>
<proteinExistence type="predicted"/>
<feature type="non-terminal residue" evidence="1">
    <location>
        <position position="1"/>
    </location>
</feature>
<dbReference type="AlphaFoldDB" id="A0A371HAI9"/>
<name>A0A371HAI9_MUCPR</name>
<protein>
    <submittedName>
        <fullName evidence="1">Uncharacterized protein</fullName>
    </submittedName>
</protein>
<sequence length="67" mass="7344">MHKVASVKQPLKNSQAEERSQLTFGANAMILVEIGEPSLRKGSFDPIKNPPSLWADLALVEEAKKQA</sequence>
<dbReference type="Proteomes" id="UP000257109">
    <property type="component" value="Unassembled WGS sequence"/>
</dbReference>
<organism evidence="1 2">
    <name type="scientific">Mucuna pruriens</name>
    <name type="common">Velvet bean</name>
    <name type="synonym">Dolichos pruriens</name>
    <dbReference type="NCBI Taxonomy" id="157652"/>
    <lineage>
        <taxon>Eukaryota</taxon>
        <taxon>Viridiplantae</taxon>
        <taxon>Streptophyta</taxon>
        <taxon>Embryophyta</taxon>
        <taxon>Tracheophyta</taxon>
        <taxon>Spermatophyta</taxon>
        <taxon>Magnoliopsida</taxon>
        <taxon>eudicotyledons</taxon>
        <taxon>Gunneridae</taxon>
        <taxon>Pentapetalae</taxon>
        <taxon>rosids</taxon>
        <taxon>fabids</taxon>
        <taxon>Fabales</taxon>
        <taxon>Fabaceae</taxon>
        <taxon>Papilionoideae</taxon>
        <taxon>50 kb inversion clade</taxon>
        <taxon>NPAAA clade</taxon>
        <taxon>indigoferoid/millettioid clade</taxon>
        <taxon>Phaseoleae</taxon>
        <taxon>Mucuna</taxon>
    </lineage>
</organism>
<comment type="caution">
    <text evidence="1">The sequence shown here is derived from an EMBL/GenBank/DDBJ whole genome shotgun (WGS) entry which is preliminary data.</text>
</comment>
<dbReference type="EMBL" id="QJKJ01003124">
    <property type="protein sequence ID" value="RDX99817.1"/>
    <property type="molecule type" value="Genomic_DNA"/>
</dbReference>
<gene>
    <name evidence="1" type="ORF">CR513_17058</name>
</gene>
<evidence type="ECO:0000313" key="2">
    <source>
        <dbReference type="Proteomes" id="UP000257109"/>
    </source>
</evidence>